<reference evidence="6" key="1">
    <citation type="submission" date="2016-10" db="EMBL/GenBank/DDBJ databases">
        <authorList>
            <person name="Varghese N."/>
            <person name="Submissions S."/>
        </authorList>
    </citation>
    <scope>NUCLEOTIDE SEQUENCE [LARGE SCALE GENOMIC DNA]</scope>
    <source>
        <strain evidence="6">DSM 9751</strain>
    </source>
</reference>
<evidence type="ECO:0000256" key="1">
    <source>
        <dbReference type="ARBA" id="ARBA00023015"/>
    </source>
</evidence>
<dbReference type="InterPro" id="IPR016032">
    <property type="entry name" value="Sig_transdc_resp-reg_C-effctor"/>
</dbReference>
<dbReference type="PRINTS" id="PR00038">
    <property type="entry name" value="HTHLUXR"/>
</dbReference>
<dbReference type="Gene3D" id="3.30.450.80">
    <property type="entry name" value="Transcription factor LuxR-like, autoinducer-binding domain"/>
    <property type="match status" value="1"/>
</dbReference>
<dbReference type="PROSITE" id="PS00622">
    <property type="entry name" value="HTH_LUXR_1"/>
    <property type="match status" value="1"/>
</dbReference>
<sequence length="241" mass="26814">MGSNSMSLQWLMEFRLQMLAVSSSVQALNIIEIETQRHGFDVFAFGVKKSTPFTRPNTRLRGTYPEAWMDIYRVKNYAAADPAVEHALRTTNVVAWSDKLREENPLLFSEAKEYGLCEGVTLSSKGSDNTVRFLSFSRSQGVISEAEVASIGLGLKLMLDILVETLTRTKDEALVAESASLTRREKEILQWTADGKSSGEISMILRISENTVNFHLKSIQKKFHAPNKTFAAAYAAAQGLL</sequence>
<dbReference type="SUPFAM" id="SSF46894">
    <property type="entry name" value="C-terminal effector domain of the bipartite response regulators"/>
    <property type="match status" value="1"/>
</dbReference>
<organism evidence="5 6">
    <name type="scientific">Pseudomonas saponiphila</name>
    <dbReference type="NCBI Taxonomy" id="556534"/>
    <lineage>
        <taxon>Bacteria</taxon>
        <taxon>Pseudomonadati</taxon>
        <taxon>Pseudomonadota</taxon>
        <taxon>Gammaproteobacteria</taxon>
        <taxon>Pseudomonadales</taxon>
        <taxon>Pseudomonadaceae</taxon>
        <taxon>Pseudomonas</taxon>
    </lineage>
</organism>
<dbReference type="SUPFAM" id="SSF75516">
    <property type="entry name" value="Pheromone-binding domain of LuxR-like quorum-sensing transcription factors"/>
    <property type="match status" value="1"/>
</dbReference>
<dbReference type="Pfam" id="PF00196">
    <property type="entry name" value="GerE"/>
    <property type="match status" value="1"/>
</dbReference>
<evidence type="ECO:0000259" key="4">
    <source>
        <dbReference type="PROSITE" id="PS50043"/>
    </source>
</evidence>
<dbReference type="GO" id="GO:0003677">
    <property type="term" value="F:DNA binding"/>
    <property type="evidence" value="ECO:0007669"/>
    <property type="project" value="UniProtKB-KW"/>
</dbReference>
<evidence type="ECO:0000313" key="5">
    <source>
        <dbReference type="EMBL" id="SEB53850.1"/>
    </source>
</evidence>
<dbReference type="InterPro" id="IPR005143">
    <property type="entry name" value="TF_LuxR_autoind-bd_dom"/>
</dbReference>
<dbReference type="Proteomes" id="UP000198982">
    <property type="component" value="Unassembled WGS sequence"/>
</dbReference>
<dbReference type="RefSeq" id="WP_143038240.1">
    <property type="nucleotide sequence ID" value="NZ_FNTJ01000001.1"/>
</dbReference>
<dbReference type="InterPro" id="IPR036693">
    <property type="entry name" value="TF_LuxR_autoind-bd_dom_sf"/>
</dbReference>
<dbReference type="CDD" id="cd06170">
    <property type="entry name" value="LuxR_C_like"/>
    <property type="match status" value="1"/>
</dbReference>
<evidence type="ECO:0000256" key="3">
    <source>
        <dbReference type="ARBA" id="ARBA00023163"/>
    </source>
</evidence>
<proteinExistence type="predicted"/>
<feature type="domain" description="HTH luxR-type" evidence="4">
    <location>
        <begin position="174"/>
        <end position="239"/>
    </location>
</feature>
<keyword evidence="3" id="KW-0804">Transcription</keyword>
<dbReference type="GO" id="GO:0006355">
    <property type="term" value="P:regulation of DNA-templated transcription"/>
    <property type="evidence" value="ECO:0007669"/>
    <property type="project" value="InterPro"/>
</dbReference>
<accession>A0A1H4K5P5</accession>
<keyword evidence="2" id="KW-0238">DNA-binding</keyword>
<dbReference type="EMBL" id="FNTJ01000001">
    <property type="protein sequence ID" value="SEB53850.1"/>
    <property type="molecule type" value="Genomic_DNA"/>
</dbReference>
<dbReference type="AlphaFoldDB" id="A0A1H4K5P5"/>
<dbReference type="SMART" id="SM00421">
    <property type="entry name" value="HTH_LUXR"/>
    <property type="match status" value="1"/>
</dbReference>
<dbReference type="PANTHER" id="PTHR44688">
    <property type="entry name" value="DNA-BINDING TRANSCRIPTIONAL ACTIVATOR DEVR_DOSR"/>
    <property type="match status" value="1"/>
</dbReference>
<dbReference type="Pfam" id="PF03472">
    <property type="entry name" value="Autoind_bind"/>
    <property type="match status" value="1"/>
</dbReference>
<dbReference type="InterPro" id="IPR000792">
    <property type="entry name" value="Tscrpt_reg_LuxR_C"/>
</dbReference>
<evidence type="ECO:0000256" key="2">
    <source>
        <dbReference type="ARBA" id="ARBA00023125"/>
    </source>
</evidence>
<dbReference type="InterPro" id="IPR036388">
    <property type="entry name" value="WH-like_DNA-bd_sf"/>
</dbReference>
<protein>
    <submittedName>
        <fullName evidence="5">LuxR family transcriptional regulator, transcriptional activator of rhlAB and lasB</fullName>
    </submittedName>
</protein>
<name>A0A1H4K5P5_9PSED</name>
<dbReference type="Gene3D" id="1.10.10.10">
    <property type="entry name" value="Winged helix-like DNA-binding domain superfamily/Winged helix DNA-binding domain"/>
    <property type="match status" value="1"/>
</dbReference>
<keyword evidence="1" id="KW-0805">Transcription regulation</keyword>
<keyword evidence="6" id="KW-1185">Reference proteome</keyword>
<gene>
    <name evidence="5" type="ORF">SAMN05216178_1068</name>
</gene>
<evidence type="ECO:0000313" key="6">
    <source>
        <dbReference type="Proteomes" id="UP000198982"/>
    </source>
</evidence>
<dbReference type="PROSITE" id="PS50043">
    <property type="entry name" value="HTH_LUXR_2"/>
    <property type="match status" value="1"/>
</dbReference>
<dbReference type="PANTHER" id="PTHR44688:SF25">
    <property type="entry name" value="HTH LUXR-TYPE DOMAIN-CONTAINING PROTEIN"/>
    <property type="match status" value="1"/>
</dbReference>